<feature type="compositionally biased region" description="Basic residues" evidence="1">
    <location>
        <begin position="120"/>
        <end position="130"/>
    </location>
</feature>
<feature type="compositionally biased region" description="Basic and acidic residues" evidence="1">
    <location>
        <begin position="26"/>
        <end position="37"/>
    </location>
</feature>
<keyword evidence="3" id="KW-1185">Reference proteome</keyword>
<feature type="compositionally biased region" description="Basic residues" evidence="1">
    <location>
        <begin position="81"/>
        <end position="101"/>
    </location>
</feature>
<evidence type="ECO:0000313" key="3">
    <source>
        <dbReference type="Proteomes" id="UP000246702"/>
    </source>
</evidence>
<evidence type="ECO:0000256" key="1">
    <source>
        <dbReference type="SAM" id="MobiDB-lite"/>
    </source>
</evidence>
<protein>
    <submittedName>
        <fullName evidence="2">Uncharacterized protein</fullName>
    </submittedName>
</protein>
<dbReference type="AlphaFoldDB" id="A0A317WKZ8"/>
<gene>
    <name evidence="2" type="ORF">BO94DRAFT_92807</name>
</gene>
<feature type="compositionally biased region" description="Basic and acidic residues" evidence="1">
    <location>
        <begin position="47"/>
        <end position="63"/>
    </location>
</feature>
<dbReference type="Proteomes" id="UP000246702">
    <property type="component" value="Unassembled WGS sequence"/>
</dbReference>
<organism evidence="2 3">
    <name type="scientific">Aspergillus sclerotioniger CBS 115572</name>
    <dbReference type="NCBI Taxonomy" id="1450535"/>
    <lineage>
        <taxon>Eukaryota</taxon>
        <taxon>Fungi</taxon>
        <taxon>Dikarya</taxon>
        <taxon>Ascomycota</taxon>
        <taxon>Pezizomycotina</taxon>
        <taxon>Eurotiomycetes</taxon>
        <taxon>Eurotiomycetidae</taxon>
        <taxon>Eurotiales</taxon>
        <taxon>Aspergillaceae</taxon>
        <taxon>Aspergillus</taxon>
        <taxon>Aspergillus subgen. Circumdati</taxon>
    </lineage>
</organism>
<dbReference type="RefSeq" id="XP_025466705.1">
    <property type="nucleotide sequence ID" value="XM_025617742.1"/>
</dbReference>
<dbReference type="GeneID" id="37119885"/>
<dbReference type="EMBL" id="MSFK01000016">
    <property type="protein sequence ID" value="PWY85688.1"/>
    <property type="molecule type" value="Genomic_DNA"/>
</dbReference>
<proteinExistence type="predicted"/>
<sequence length="159" mass="17876">MGRKCEVRDTGEMQATGEGGRHTRCARNDELNGKEEAAVQPTNEVHQPGEQEGERGRKCGRERSKGRRGRGREREGAPRGGGKKGRPAVDKRHSRFHHPRLPRGAWLSVSDMQAMRVCSRRRGEKKKVTKLIRSTSSLPIPSMRDHHFPKTTLDHAALT</sequence>
<name>A0A317WKZ8_9EURO</name>
<reference evidence="2 3" key="1">
    <citation type="submission" date="2016-12" db="EMBL/GenBank/DDBJ databases">
        <title>The genomes of Aspergillus section Nigri reveals drivers in fungal speciation.</title>
        <authorList>
            <consortium name="DOE Joint Genome Institute"/>
            <person name="Vesth T.C."/>
            <person name="Nybo J."/>
            <person name="Theobald S."/>
            <person name="Brandl J."/>
            <person name="Frisvad J.C."/>
            <person name="Nielsen K.F."/>
            <person name="Lyhne E.K."/>
            <person name="Kogle M.E."/>
            <person name="Kuo A."/>
            <person name="Riley R."/>
            <person name="Clum A."/>
            <person name="Nolan M."/>
            <person name="Lipzen A."/>
            <person name="Salamov A."/>
            <person name="Henrissat B."/>
            <person name="Wiebenga A."/>
            <person name="De Vries R.P."/>
            <person name="Grigoriev I.V."/>
            <person name="Mortensen U.H."/>
            <person name="Andersen M.R."/>
            <person name="Baker S.E."/>
        </authorList>
    </citation>
    <scope>NUCLEOTIDE SEQUENCE [LARGE SCALE GENOMIC DNA]</scope>
    <source>
        <strain evidence="2 3">CBS 115572</strain>
    </source>
</reference>
<evidence type="ECO:0000313" key="2">
    <source>
        <dbReference type="EMBL" id="PWY85688.1"/>
    </source>
</evidence>
<feature type="region of interest" description="Disordered" evidence="1">
    <location>
        <begin position="1"/>
        <end position="107"/>
    </location>
</feature>
<comment type="caution">
    <text evidence="2">The sequence shown here is derived from an EMBL/GenBank/DDBJ whole genome shotgun (WGS) entry which is preliminary data.</text>
</comment>
<feature type="compositionally biased region" description="Basic and acidic residues" evidence="1">
    <location>
        <begin position="1"/>
        <end position="11"/>
    </location>
</feature>
<feature type="region of interest" description="Disordered" evidence="1">
    <location>
        <begin position="120"/>
        <end position="159"/>
    </location>
</feature>
<accession>A0A317WKZ8</accession>